<keyword evidence="2 5" id="KW-0812">Transmembrane</keyword>
<evidence type="ECO:0000256" key="5">
    <source>
        <dbReference type="SAM" id="Phobius"/>
    </source>
</evidence>
<dbReference type="InterPro" id="IPR037673">
    <property type="entry name" value="MSC/AndL"/>
</dbReference>
<feature type="transmembrane region" description="Helical" evidence="5">
    <location>
        <begin position="21"/>
        <end position="39"/>
    </location>
</feature>
<dbReference type="GO" id="GO:0016020">
    <property type="term" value="C:membrane"/>
    <property type="evidence" value="ECO:0007669"/>
    <property type="project" value="UniProtKB-SubCell"/>
</dbReference>
<evidence type="ECO:0000256" key="1">
    <source>
        <dbReference type="ARBA" id="ARBA00004141"/>
    </source>
</evidence>
<dbReference type="InterPro" id="IPR036019">
    <property type="entry name" value="MscL_channel"/>
</dbReference>
<evidence type="ECO:0000313" key="6">
    <source>
        <dbReference type="EMBL" id="OGK29718.1"/>
    </source>
</evidence>
<comment type="caution">
    <text evidence="6">The sequence shown here is derived from an EMBL/GenBank/DDBJ whole genome shotgun (WGS) entry which is preliminary data.</text>
</comment>
<dbReference type="EMBL" id="MFZT01000040">
    <property type="protein sequence ID" value="OGK29718.1"/>
    <property type="molecule type" value="Genomic_DNA"/>
</dbReference>
<reference evidence="6 7" key="1">
    <citation type="journal article" date="2016" name="Nat. Commun.">
        <title>Thousands of microbial genomes shed light on interconnected biogeochemical processes in an aquifer system.</title>
        <authorList>
            <person name="Anantharaman K."/>
            <person name="Brown C.T."/>
            <person name="Hug L.A."/>
            <person name="Sharon I."/>
            <person name="Castelle C.J."/>
            <person name="Probst A.J."/>
            <person name="Thomas B.C."/>
            <person name="Singh A."/>
            <person name="Wilkins M.J."/>
            <person name="Karaoz U."/>
            <person name="Brodie E.L."/>
            <person name="Williams K.H."/>
            <person name="Hubbard S.S."/>
            <person name="Banfield J.F."/>
        </authorList>
    </citation>
    <scope>NUCLEOTIDE SEQUENCE [LARGE SCALE GENOMIC DNA]</scope>
</reference>
<evidence type="ECO:0000313" key="7">
    <source>
        <dbReference type="Proteomes" id="UP000178098"/>
    </source>
</evidence>
<feature type="transmembrane region" description="Helical" evidence="5">
    <location>
        <begin position="77"/>
        <end position="100"/>
    </location>
</feature>
<evidence type="ECO:0000256" key="2">
    <source>
        <dbReference type="ARBA" id="ARBA00022692"/>
    </source>
</evidence>
<evidence type="ECO:0000256" key="4">
    <source>
        <dbReference type="ARBA" id="ARBA00023136"/>
    </source>
</evidence>
<comment type="subcellular location">
    <subcellularLocation>
        <location evidence="1">Membrane</location>
        <topology evidence="1">Multi-pass membrane protein</topology>
    </subcellularLocation>
</comment>
<gene>
    <name evidence="6" type="ORF">A3D08_00190</name>
</gene>
<dbReference type="AlphaFoldDB" id="A0A1F7HER6"/>
<dbReference type="PANTHER" id="PTHR30266:SF2">
    <property type="entry name" value="LARGE-CONDUCTANCE MECHANOSENSITIVE CHANNEL"/>
    <property type="match status" value="1"/>
</dbReference>
<dbReference type="Proteomes" id="UP000178098">
    <property type="component" value="Unassembled WGS sequence"/>
</dbReference>
<dbReference type="Gene3D" id="1.10.1200.120">
    <property type="entry name" value="Large-conductance mechanosensitive channel, MscL, domain 1"/>
    <property type="match status" value="1"/>
</dbReference>
<protein>
    <recommendedName>
        <fullName evidence="8">Mechanosensitive ion channel protein MscL</fullName>
    </recommendedName>
</protein>
<feature type="transmembrane region" description="Helical" evidence="5">
    <location>
        <begin position="45"/>
        <end position="65"/>
    </location>
</feature>
<accession>A0A1F7HER6</accession>
<dbReference type="Pfam" id="PF01741">
    <property type="entry name" value="MscL"/>
    <property type="match status" value="1"/>
</dbReference>
<organism evidence="6 7">
    <name type="scientific">Candidatus Roizmanbacteria bacterium RIFCSPHIGHO2_02_FULL_43_11</name>
    <dbReference type="NCBI Taxonomy" id="1802043"/>
    <lineage>
        <taxon>Bacteria</taxon>
        <taxon>Candidatus Roizmaniibacteriota</taxon>
    </lineage>
</organism>
<name>A0A1F7HER6_9BACT</name>
<keyword evidence="4 5" id="KW-0472">Membrane</keyword>
<evidence type="ECO:0008006" key="8">
    <source>
        <dbReference type="Google" id="ProtNLM"/>
    </source>
</evidence>
<dbReference type="GO" id="GO:0008381">
    <property type="term" value="F:mechanosensitive monoatomic ion channel activity"/>
    <property type="evidence" value="ECO:0007669"/>
    <property type="project" value="TreeGrafter"/>
</dbReference>
<keyword evidence="3 5" id="KW-1133">Transmembrane helix</keyword>
<sequence length="110" mass="11751">MRDKTQSYFAGFMDFIREQGVMGLAVGFILGGAVSKIVASLVQDIINPILGIILGAAGGLSKAYLAIGSAKIMWGNFASVVIDFIVVALVVFFGIKVLGLENIDKKKEKR</sequence>
<proteinExistence type="predicted"/>
<evidence type="ECO:0000256" key="3">
    <source>
        <dbReference type="ARBA" id="ARBA00022989"/>
    </source>
</evidence>
<dbReference type="PANTHER" id="PTHR30266">
    <property type="entry name" value="MECHANOSENSITIVE CHANNEL MSCL"/>
    <property type="match status" value="1"/>
</dbReference>
<dbReference type="SUPFAM" id="SSF81330">
    <property type="entry name" value="Gated mechanosensitive channel"/>
    <property type="match status" value="1"/>
</dbReference>